<name>A0A9E6RD06_9HYPH</name>
<dbReference type="RefSeq" id="WP_261404987.1">
    <property type="nucleotide sequence ID" value="NZ_CP081869.1"/>
</dbReference>
<organism evidence="1 2">
    <name type="scientific">Chenggangzhangella methanolivorans</name>
    <dbReference type="NCBI Taxonomy" id="1437009"/>
    <lineage>
        <taxon>Bacteria</taxon>
        <taxon>Pseudomonadati</taxon>
        <taxon>Pseudomonadota</taxon>
        <taxon>Alphaproteobacteria</taxon>
        <taxon>Hyphomicrobiales</taxon>
        <taxon>Methylopilaceae</taxon>
        <taxon>Chenggangzhangella</taxon>
    </lineage>
</organism>
<keyword evidence="2" id="KW-1185">Reference proteome</keyword>
<sequence>MMNTPDAAARGSAAIDAYLTCVEDVPRRRLAALHELHAAYLELSLDSAAAVAIRADIENRIAAIAGAGQAPKAADRHA</sequence>
<dbReference type="EMBL" id="CP081869">
    <property type="protein sequence ID" value="QZO02576.1"/>
    <property type="molecule type" value="Genomic_DNA"/>
</dbReference>
<protein>
    <submittedName>
        <fullName evidence="1">Uncharacterized protein</fullName>
    </submittedName>
</protein>
<evidence type="ECO:0000313" key="1">
    <source>
        <dbReference type="EMBL" id="QZO02576.1"/>
    </source>
</evidence>
<accession>A0A9E6RD06</accession>
<proteinExistence type="predicted"/>
<dbReference type="Proteomes" id="UP000825701">
    <property type="component" value="Chromosome"/>
</dbReference>
<gene>
    <name evidence="1" type="ORF">K6K41_09940</name>
</gene>
<dbReference type="KEGG" id="cmet:K6K41_09940"/>
<reference evidence="1" key="1">
    <citation type="submission" date="2021-08" db="EMBL/GenBank/DDBJ databases">
        <authorList>
            <person name="Zhang H."/>
            <person name="Xu M."/>
            <person name="Yu Z."/>
            <person name="Yang L."/>
            <person name="Cai Y."/>
        </authorList>
    </citation>
    <scope>NUCLEOTIDE SEQUENCE</scope>
    <source>
        <strain evidence="1">CHL1</strain>
    </source>
</reference>
<evidence type="ECO:0000313" key="2">
    <source>
        <dbReference type="Proteomes" id="UP000825701"/>
    </source>
</evidence>
<dbReference type="AlphaFoldDB" id="A0A9E6RD06"/>